<evidence type="ECO:0000313" key="3">
    <source>
        <dbReference type="RefSeq" id="XP_048137354.1"/>
    </source>
</evidence>
<evidence type="ECO:0000313" key="2">
    <source>
        <dbReference type="Proteomes" id="UP000827889"/>
    </source>
</evidence>
<gene>
    <name evidence="3 4" type="primary">LOC115740349</name>
</gene>
<feature type="region of interest" description="Disordered" evidence="1">
    <location>
        <begin position="1"/>
        <end position="22"/>
    </location>
</feature>
<dbReference type="PANTHER" id="PTHR33914:SF2">
    <property type="entry name" value="OS02G0582100 PROTEIN"/>
    <property type="match status" value="1"/>
</dbReference>
<protein>
    <submittedName>
        <fullName evidence="3 4">Uncharacterized protein LOC115740349 isoform X2</fullName>
    </submittedName>
</protein>
<evidence type="ECO:0000256" key="1">
    <source>
        <dbReference type="SAM" id="MobiDB-lite"/>
    </source>
</evidence>
<accession>A0ABM3HL90</accession>
<feature type="compositionally biased region" description="Polar residues" evidence="1">
    <location>
        <begin position="10"/>
        <end position="22"/>
    </location>
</feature>
<dbReference type="Proteomes" id="UP000827889">
    <property type="component" value="Chromosome 6"/>
</dbReference>
<sequence>MPPIHGHIPGQTSATPNSSASYTAAAIEPDVPPDKNQRQECPGSLEFANAFEVESKLTLGSVMSETGTESGQILVTKQVCGDAYFSAASPIATPPRESDTAPYLRSISLRSKSNSSTTSSRSFSFPLLPFEWNGSPLKMAKADRTRSQEQRNRPWWTLFACCKPKFIGRCDPDDEIAHEIAK</sequence>
<proteinExistence type="predicted"/>
<keyword evidence="2" id="KW-1185">Reference proteome</keyword>
<evidence type="ECO:0000313" key="4">
    <source>
        <dbReference type="RefSeq" id="XP_048137355.1"/>
    </source>
</evidence>
<dbReference type="RefSeq" id="XP_048137354.1">
    <property type="nucleotide sequence ID" value="XM_048281397.1"/>
</dbReference>
<dbReference type="InterPro" id="IPR040378">
    <property type="entry name" value="BASL"/>
</dbReference>
<organism evidence="2 4">
    <name type="scientific">Rhodamnia argentea</name>
    <dbReference type="NCBI Taxonomy" id="178133"/>
    <lineage>
        <taxon>Eukaryota</taxon>
        <taxon>Viridiplantae</taxon>
        <taxon>Streptophyta</taxon>
        <taxon>Embryophyta</taxon>
        <taxon>Tracheophyta</taxon>
        <taxon>Spermatophyta</taxon>
        <taxon>Magnoliopsida</taxon>
        <taxon>eudicotyledons</taxon>
        <taxon>Gunneridae</taxon>
        <taxon>Pentapetalae</taxon>
        <taxon>rosids</taxon>
        <taxon>malvids</taxon>
        <taxon>Myrtales</taxon>
        <taxon>Myrtaceae</taxon>
        <taxon>Myrtoideae</taxon>
        <taxon>Myrteae</taxon>
        <taxon>Australasian group</taxon>
        <taxon>Rhodamnia</taxon>
    </lineage>
</organism>
<dbReference type="RefSeq" id="XP_048137355.1">
    <property type="nucleotide sequence ID" value="XM_048281398.1"/>
</dbReference>
<dbReference type="GeneID" id="115740349"/>
<reference evidence="3 4" key="1">
    <citation type="submission" date="2025-05" db="UniProtKB">
        <authorList>
            <consortium name="RefSeq"/>
        </authorList>
    </citation>
    <scope>IDENTIFICATION</scope>
    <source>
        <tissue evidence="3 4">Leaf</tissue>
    </source>
</reference>
<dbReference type="PANTHER" id="PTHR33914">
    <property type="entry name" value="18S PRE-RIBOSOMAL ASSEMBLY PROTEIN GAR2-LIKE PROTEIN"/>
    <property type="match status" value="1"/>
</dbReference>
<name>A0ABM3HL90_9MYRT</name>